<dbReference type="AlphaFoldDB" id="A0A2T4Y3T7"/>
<reference evidence="1 2" key="1">
    <citation type="submission" date="2018-04" db="EMBL/GenBank/DDBJ databases">
        <title>Genome sequencing reveals highly heavy metal resistance and biotechnology application of the novel Enterobacter cloacae amazonensis isolated from wastewater river in Manaus - Amazonas.</title>
        <authorList>
            <person name="Astolfi M.C.T."/>
            <person name="Carvalho E.B.D.S."/>
            <person name="Lacerda L.B."/>
            <person name="Pinto M.V."/>
            <person name="Nogueira V.B."/>
            <person name="Barros A.M."/>
            <person name="Astolfi-Filho S."/>
        </authorList>
    </citation>
    <scope>NUCLEOTIDE SEQUENCE [LARGE SCALE GENOMIC DNA]</scope>
    <source>
        <strain evidence="2">amazonensis</strain>
    </source>
</reference>
<dbReference type="OrthoDB" id="9912073at2"/>
<proteinExistence type="predicted"/>
<organism evidence="1 2">
    <name type="scientific">Enterobacter cloacae</name>
    <dbReference type="NCBI Taxonomy" id="550"/>
    <lineage>
        <taxon>Bacteria</taxon>
        <taxon>Pseudomonadati</taxon>
        <taxon>Pseudomonadota</taxon>
        <taxon>Gammaproteobacteria</taxon>
        <taxon>Enterobacterales</taxon>
        <taxon>Enterobacteriaceae</taxon>
        <taxon>Enterobacter</taxon>
        <taxon>Enterobacter cloacae complex</taxon>
    </lineage>
</organism>
<evidence type="ECO:0000313" key="1">
    <source>
        <dbReference type="EMBL" id="PTM36836.1"/>
    </source>
</evidence>
<comment type="caution">
    <text evidence="1">The sequence shown here is derived from an EMBL/GenBank/DDBJ whole genome shotgun (WGS) entry which is preliminary data.</text>
</comment>
<accession>A0A2T4Y3T7</accession>
<protein>
    <submittedName>
        <fullName evidence="1">Uncharacterized protein</fullName>
    </submittedName>
</protein>
<sequence length="94" mass="10514">MKYIRLILKLITASLYVFLVVFGSGFVGSSTTNAINLETLNLNYSLIAKDSAVYAICATGAALVVPPALYFIQHYVWPVLKFIGLKIRYFFHGY</sequence>
<dbReference type="EMBL" id="PZPP01000008">
    <property type="protein sequence ID" value="PTM36836.1"/>
    <property type="molecule type" value="Genomic_DNA"/>
</dbReference>
<dbReference type="Proteomes" id="UP000241614">
    <property type="component" value="Unassembled WGS sequence"/>
</dbReference>
<dbReference type="RefSeq" id="WP_108089798.1">
    <property type="nucleotide sequence ID" value="NZ_CP035738.1"/>
</dbReference>
<name>A0A2T4Y3T7_ENTCL</name>
<evidence type="ECO:0000313" key="2">
    <source>
        <dbReference type="Proteomes" id="UP000241614"/>
    </source>
</evidence>
<gene>
    <name evidence="1" type="ORF">DA103_06765</name>
</gene>